<organism evidence="1 2">
    <name type="scientific">Nonomuraea solani</name>
    <dbReference type="NCBI Taxonomy" id="1144553"/>
    <lineage>
        <taxon>Bacteria</taxon>
        <taxon>Bacillati</taxon>
        <taxon>Actinomycetota</taxon>
        <taxon>Actinomycetes</taxon>
        <taxon>Streptosporangiales</taxon>
        <taxon>Streptosporangiaceae</taxon>
        <taxon>Nonomuraea</taxon>
    </lineage>
</organism>
<proteinExistence type="predicted"/>
<accession>A0A1H6ETS8</accession>
<sequence>MTLNVTVASRSLSVQTSDFRLTRGDTGAIVSSSAQKQVVLHYTGWSGLLCYTGLASWGSHDTAKWLGRILEHLPGQRSMRDVVERVRDEGNIWLKTVPAEHRWHTFTLMAYEGPVPHLYAISSFQSLQGADLAAPREYFFISHARVRGIKHFVTGQSMHVEDDEVRNLKDEVARRRDPVIIREAAAELNRRVANKAGDVVSESCIASHMLPDGSGEAQVFGDLNDKFIPSMIIKGMNVAPYAPKALREAGESSRARLVGVTWAKNGGSAAMIMALRPLDKHSQNK</sequence>
<dbReference type="EMBL" id="FNVT01000016">
    <property type="protein sequence ID" value="SEH00491.1"/>
    <property type="molecule type" value="Genomic_DNA"/>
</dbReference>
<reference evidence="1 2" key="1">
    <citation type="submission" date="2016-10" db="EMBL/GenBank/DDBJ databases">
        <authorList>
            <person name="de Groot N.N."/>
        </authorList>
    </citation>
    <scope>NUCLEOTIDE SEQUENCE [LARGE SCALE GENOMIC DNA]</scope>
    <source>
        <strain evidence="1 2">CGMCC 4.7037</strain>
    </source>
</reference>
<keyword evidence="2" id="KW-1185">Reference proteome</keyword>
<gene>
    <name evidence="1" type="ORF">SAMN05444920_116226</name>
</gene>
<dbReference type="Proteomes" id="UP000236732">
    <property type="component" value="Unassembled WGS sequence"/>
</dbReference>
<evidence type="ECO:0000313" key="2">
    <source>
        <dbReference type="Proteomes" id="UP000236732"/>
    </source>
</evidence>
<evidence type="ECO:0000313" key="1">
    <source>
        <dbReference type="EMBL" id="SEH00491.1"/>
    </source>
</evidence>
<dbReference type="RefSeq" id="WP_146103995.1">
    <property type="nucleotide sequence ID" value="NZ_FNVT01000016.1"/>
</dbReference>
<dbReference type="OrthoDB" id="5181556at2"/>
<name>A0A1H6ETS8_9ACTN</name>
<protein>
    <submittedName>
        <fullName evidence="1">Uncharacterized protein</fullName>
    </submittedName>
</protein>
<dbReference type="AlphaFoldDB" id="A0A1H6ETS8"/>